<dbReference type="GO" id="GO:0098552">
    <property type="term" value="C:side of membrane"/>
    <property type="evidence" value="ECO:0007669"/>
    <property type="project" value="UniProtKB-KW"/>
</dbReference>
<keyword evidence="3" id="KW-0336">GPI-anchor</keyword>
<reference evidence="11" key="2">
    <citation type="submission" date="2023-04" db="EMBL/GenBank/DDBJ databases">
        <authorList>
            <person name="Bruccoleri R.E."/>
            <person name="Oakeley E.J."/>
            <person name="Faust A.-M."/>
            <person name="Dessus-Babus S."/>
            <person name="Altorfer M."/>
            <person name="Burckhardt D."/>
            <person name="Oertli M."/>
            <person name="Naumann U."/>
            <person name="Petersen F."/>
            <person name="Wong J."/>
        </authorList>
    </citation>
    <scope>NUCLEOTIDE SEQUENCE</scope>
    <source>
        <strain evidence="11">GSM-AAB239-AS_SAM_17_03QT</strain>
        <tissue evidence="11">Leaf</tissue>
    </source>
</reference>
<name>A0AAX6DYQ5_IRIPA</name>
<evidence type="ECO:0000259" key="10">
    <source>
        <dbReference type="SMART" id="SM00499"/>
    </source>
</evidence>
<dbReference type="GO" id="GO:0005886">
    <property type="term" value="C:plasma membrane"/>
    <property type="evidence" value="ECO:0007669"/>
    <property type="project" value="UniProtKB-SubCell"/>
</dbReference>
<dbReference type="InterPro" id="IPR043325">
    <property type="entry name" value="LTSS"/>
</dbReference>
<organism evidence="11 13">
    <name type="scientific">Iris pallida</name>
    <name type="common">Sweet iris</name>
    <dbReference type="NCBI Taxonomy" id="29817"/>
    <lineage>
        <taxon>Eukaryota</taxon>
        <taxon>Viridiplantae</taxon>
        <taxon>Streptophyta</taxon>
        <taxon>Embryophyta</taxon>
        <taxon>Tracheophyta</taxon>
        <taxon>Spermatophyta</taxon>
        <taxon>Magnoliopsida</taxon>
        <taxon>Liliopsida</taxon>
        <taxon>Asparagales</taxon>
        <taxon>Iridaceae</taxon>
        <taxon>Iridoideae</taxon>
        <taxon>Irideae</taxon>
        <taxon>Iris</taxon>
    </lineage>
</organism>
<accession>A0AAX6DYQ5</accession>
<feature type="domain" description="Bifunctional inhibitor/plant lipid transfer protein/seed storage helical" evidence="10">
    <location>
        <begin position="30"/>
        <end position="107"/>
    </location>
</feature>
<dbReference type="EMBL" id="JANAVB010041219">
    <property type="protein sequence ID" value="KAJ6796904.1"/>
    <property type="molecule type" value="Genomic_DNA"/>
</dbReference>
<keyword evidence="6" id="KW-0325">Glycoprotein</keyword>
<protein>
    <submittedName>
        <fullName evidence="11">Non-specific lipid-transfer protein-like protein</fullName>
    </submittedName>
</protein>
<dbReference type="GO" id="GO:0006869">
    <property type="term" value="P:lipid transport"/>
    <property type="evidence" value="ECO:0007669"/>
    <property type="project" value="InterPro"/>
</dbReference>
<feature type="chain" id="PRO_5044718622" evidence="9">
    <location>
        <begin position="26"/>
        <end position="195"/>
    </location>
</feature>
<dbReference type="InterPro" id="IPR036312">
    <property type="entry name" value="Bifun_inhib/LTP/seed_sf"/>
</dbReference>
<dbReference type="CDD" id="cd00010">
    <property type="entry name" value="AAI_LTSS"/>
    <property type="match status" value="1"/>
</dbReference>
<dbReference type="Pfam" id="PF14368">
    <property type="entry name" value="LTP_2"/>
    <property type="match status" value="1"/>
</dbReference>
<keyword evidence="3" id="KW-0472">Membrane</keyword>
<evidence type="ECO:0000256" key="4">
    <source>
        <dbReference type="ARBA" id="ARBA00022729"/>
    </source>
</evidence>
<comment type="caution">
    <text evidence="11">The sequence shown here is derived from an EMBL/GenBank/DDBJ whole genome shotgun (WGS) entry which is preliminary data.</text>
</comment>
<dbReference type="GO" id="GO:0008289">
    <property type="term" value="F:lipid binding"/>
    <property type="evidence" value="ECO:0007669"/>
    <property type="project" value="InterPro"/>
</dbReference>
<keyword evidence="4 9" id="KW-0732">Signal</keyword>
<evidence type="ECO:0000256" key="3">
    <source>
        <dbReference type="ARBA" id="ARBA00022622"/>
    </source>
</evidence>
<evidence type="ECO:0000313" key="13">
    <source>
        <dbReference type="Proteomes" id="UP001140949"/>
    </source>
</evidence>
<evidence type="ECO:0000256" key="5">
    <source>
        <dbReference type="ARBA" id="ARBA00023157"/>
    </source>
</evidence>
<dbReference type="InterPro" id="IPR000528">
    <property type="entry name" value="Plant_nsLTP"/>
</dbReference>
<reference evidence="11" key="1">
    <citation type="journal article" date="2023" name="GigaByte">
        <title>Genome assembly of the bearded iris, Iris pallida Lam.</title>
        <authorList>
            <person name="Bruccoleri R.E."/>
            <person name="Oakeley E.J."/>
            <person name="Faust A.M.E."/>
            <person name="Altorfer M."/>
            <person name="Dessus-Babus S."/>
            <person name="Burckhardt D."/>
            <person name="Oertli M."/>
            <person name="Naumann U."/>
            <person name="Petersen F."/>
            <person name="Wong J."/>
        </authorList>
    </citation>
    <scope>NUCLEOTIDE SEQUENCE</scope>
    <source>
        <strain evidence="11">GSM-AAB239-AS_SAM_17_03QT</strain>
    </source>
</reference>
<evidence type="ECO:0000313" key="12">
    <source>
        <dbReference type="EMBL" id="KAJ6847087.1"/>
    </source>
</evidence>
<dbReference type="SUPFAM" id="SSF47699">
    <property type="entry name" value="Bifunctional inhibitor/lipid-transfer protein/seed storage 2S albumin"/>
    <property type="match status" value="1"/>
</dbReference>
<feature type="signal peptide" evidence="9">
    <location>
        <begin position="1"/>
        <end position="25"/>
    </location>
</feature>
<dbReference type="PANTHER" id="PTHR33044">
    <property type="entry name" value="BIFUNCTIONAL INHIBITOR/LIPID-TRANSFER PROTEIN/SEED STORAGE 2S ALBUMIN SUPERFAMILY PROTEIN-RELATED"/>
    <property type="match status" value="1"/>
</dbReference>
<dbReference type="Gene3D" id="1.10.110.10">
    <property type="entry name" value="Plant lipid-transfer and hydrophobic proteins"/>
    <property type="match status" value="1"/>
</dbReference>
<feature type="compositionally biased region" description="Low complexity" evidence="8">
    <location>
        <begin position="109"/>
        <end position="143"/>
    </location>
</feature>
<dbReference type="FunFam" id="1.10.110.10:FF:000001">
    <property type="entry name" value="Bifunctional inhibitor/lipid-transfer protein/seed storage 2S albumin superfamily protein"/>
    <property type="match status" value="1"/>
</dbReference>
<gene>
    <name evidence="11" type="ORF">M6B38_220845</name>
    <name evidence="12" type="ORF">M6B38_284770</name>
</gene>
<dbReference type="EMBL" id="JANAVB010005597">
    <property type="protein sequence ID" value="KAJ6847087.1"/>
    <property type="molecule type" value="Genomic_DNA"/>
</dbReference>
<dbReference type="AlphaFoldDB" id="A0AAX6DYQ5"/>
<comment type="similarity">
    <text evidence="2">Belongs to the plant LTP family.</text>
</comment>
<dbReference type="Proteomes" id="UP001140949">
    <property type="component" value="Unassembled WGS sequence"/>
</dbReference>
<evidence type="ECO:0000313" key="11">
    <source>
        <dbReference type="EMBL" id="KAJ6796904.1"/>
    </source>
</evidence>
<evidence type="ECO:0000256" key="8">
    <source>
        <dbReference type="SAM" id="MobiDB-lite"/>
    </source>
</evidence>
<evidence type="ECO:0000256" key="2">
    <source>
        <dbReference type="ARBA" id="ARBA00009748"/>
    </source>
</evidence>
<evidence type="ECO:0000256" key="1">
    <source>
        <dbReference type="ARBA" id="ARBA00004609"/>
    </source>
</evidence>
<keyword evidence="7" id="KW-0449">Lipoprotein</keyword>
<proteinExistence type="inferred from homology"/>
<evidence type="ECO:0000256" key="7">
    <source>
        <dbReference type="ARBA" id="ARBA00023288"/>
    </source>
</evidence>
<dbReference type="SMART" id="SM00499">
    <property type="entry name" value="AAI"/>
    <property type="match status" value="1"/>
</dbReference>
<evidence type="ECO:0000256" key="9">
    <source>
        <dbReference type="SAM" id="SignalP"/>
    </source>
</evidence>
<keyword evidence="5" id="KW-1015">Disulfide bond</keyword>
<dbReference type="InterPro" id="IPR016140">
    <property type="entry name" value="Bifunc_inhib/LTP/seed_store"/>
</dbReference>
<feature type="compositionally biased region" description="Polar residues" evidence="8">
    <location>
        <begin position="156"/>
        <end position="165"/>
    </location>
</feature>
<sequence>MASRVMEISLALALVSVLFAHHASAQPATCTTAIVSLAPCLGYITGNSSTPSSSCCTQLDSVVKTQAQCLCTLLNGGASSFGLSINQTQALALPGACKVQTPPLSQCNAAAPAQSPTATPDTPAAVPSAPTTPSTPAGSSPAAPSTPPVPKVPSGKGSNAVPTAESSDGSSYISTSSMMFSTLFLVLCISSTLAL</sequence>
<comment type="subcellular location">
    <subcellularLocation>
        <location evidence="1">Cell membrane</location>
        <topology evidence="1">Lipid-anchor</topology>
        <topology evidence="1">GPI-anchor</topology>
    </subcellularLocation>
</comment>
<feature type="region of interest" description="Disordered" evidence="8">
    <location>
        <begin position="108"/>
        <end position="168"/>
    </location>
</feature>
<dbReference type="PRINTS" id="PR00382">
    <property type="entry name" value="LIPIDTRNSFER"/>
</dbReference>
<evidence type="ECO:0000256" key="6">
    <source>
        <dbReference type="ARBA" id="ARBA00023180"/>
    </source>
</evidence>
<keyword evidence="13" id="KW-1185">Reference proteome</keyword>